<feature type="region of interest" description="Disordered" evidence="1">
    <location>
        <begin position="199"/>
        <end position="225"/>
    </location>
</feature>
<gene>
    <name evidence="3" type="ORF">SLS63_000659</name>
</gene>
<evidence type="ECO:0000313" key="3">
    <source>
        <dbReference type="EMBL" id="KAK7741106.1"/>
    </source>
</evidence>
<feature type="signal peptide" evidence="2">
    <location>
        <begin position="1"/>
        <end position="20"/>
    </location>
</feature>
<dbReference type="EMBL" id="JAKNSF020000002">
    <property type="protein sequence ID" value="KAK7741106.1"/>
    <property type="molecule type" value="Genomic_DNA"/>
</dbReference>
<dbReference type="Proteomes" id="UP001430848">
    <property type="component" value="Unassembled WGS sequence"/>
</dbReference>
<feature type="compositionally biased region" description="Basic and acidic residues" evidence="1">
    <location>
        <begin position="204"/>
        <end position="221"/>
    </location>
</feature>
<comment type="caution">
    <text evidence="3">The sequence shown here is derived from an EMBL/GenBank/DDBJ whole genome shotgun (WGS) entry which is preliminary data.</text>
</comment>
<evidence type="ECO:0000256" key="2">
    <source>
        <dbReference type="SAM" id="SignalP"/>
    </source>
</evidence>
<evidence type="ECO:0000313" key="4">
    <source>
        <dbReference type="Proteomes" id="UP001430848"/>
    </source>
</evidence>
<feature type="chain" id="PRO_5045043861" description="Ubiquitin 3 binding protein But2 C-terminal domain-containing protein" evidence="2">
    <location>
        <begin position="21"/>
        <end position="292"/>
    </location>
</feature>
<keyword evidence="2" id="KW-0732">Signal</keyword>
<evidence type="ECO:0000256" key="1">
    <source>
        <dbReference type="SAM" id="MobiDB-lite"/>
    </source>
</evidence>
<organism evidence="3 4">
    <name type="scientific">Diaporthe eres</name>
    <name type="common">Phomopsis oblonga</name>
    <dbReference type="NCBI Taxonomy" id="83184"/>
    <lineage>
        <taxon>Eukaryota</taxon>
        <taxon>Fungi</taxon>
        <taxon>Dikarya</taxon>
        <taxon>Ascomycota</taxon>
        <taxon>Pezizomycotina</taxon>
        <taxon>Sordariomycetes</taxon>
        <taxon>Sordariomycetidae</taxon>
        <taxon>Diaporthales</taxon>
        <taxon>Diaporthaceae</taxon>
        <taxon>Diaporthe</taxon>
        <taxon>Diaporthe eres species complex</taxon>
    </lineage>
</organism>
<reference evidence="3 4" key="1">
    <citation type="submission" date="2024-02" db="EMBL/GenBank/DDBJ databases">
        <title>De novo assembly and annotation of 12 fungi associated with fruit tree decline syndrome in Ontario, Canada.</title>
        <authorList>
            <person name="Sulman M."/>
            <person name="Ellouze W."/>
            <person name="Ilyukhin E."/>
        </authorList>
    </citation>
    <scope>NUCLEOTIDE SEQUENCE [LARGE SCALE GENOMIC DNA]</scope>
    <source>
        <strain evidence="3 4">M169</strain>
    </source>
</reference>
<evidence type="ECO:0008006" key="5">
    <source>
        <dbReference type="Google" id="ProtNLM"/>
    </source>
</evidence>
<sequence length="292" mass="30873">MHHTAFSVLPIFSLLGASLSAPTRVTASTSTAAPTHVAPSTCTTYYPSVLRQLDESAPSVKLANTAKDTRAFHVAQSVSFADNVKFDRIHQYVVFDNITSGSWDCQLMVSWYVSLLSAKPCTKRAIQLTSGNRPSAAALKMYFASKFGAPGSSTISLDVYSASYNASSVHSHSNPKGSKVGIPEDSPFATWQSMTNAMRAQAGTDDHSTKGNAQKTHEKGDGVSVTLTPFGTVGVNPGEYGVTINSRACPQAGEDGTLQFLFEIPNTDSRNASVGFLGSAEKGAGVYLLANC</sequence>
<proteinExistence type="predicted"/>
<keyword evidence="4" id="KW-1185">Reference proteome</keyword>
<protein>
    <recommendedName>
        <fullName evidence="5">Ubiquitin 3 binding protein But2 C-terminal domain-containing protein</fullName>
    </recommendedName>
</protein>
<name>A0ABR1PMV8_DIAER</name>
<accession>A0ABR1PMV8</accession>